<dbReference type="GO" id="GO:0046872">
    <property type="term" value="F:metal ion binding"/>
    <property type="evidence" value="ECO:0007669"/>
    <property type="project" value="InterPro"/>
</dbReference>
<dbReference type="STRING" id="1216970.GCA_001570985_00801"/>
<dbReference type="GO" id="GO:0003677">
    <property type="term" value="F:DNA binding"/>
    <property type="evidence" value="ECO:0007669"/>
    <property type="project" value="UniProtKB-KW"/>
</dbReference>
<dbReference type="Gene3D" id="1.10.1240.10">
    <property type="entry name" value="Methionine synthase domain"/>
    <property type="match status" value="1"/>
</dbReference>
<evidence type="ECO:0000313" key="6">
    <source>
        <dbReference type="EMBL" id="QBF46287.1"/>
    </source>
</evidence>
<dbReference type="InterPro" id="IPR036594">
    <property type="entry name" value="Meth_synthase_dom"/>
</dbReference>
<dbReference type="SUPFAM" id="SSF46955">
    <property type="entry name" value="Putative DNA-binding domain"/>
    <property type="match status" value="1"/>
</dbReference>
<dbReference type="Pfam" id="PF13411">
    <property type="entry name" value="MerR_1"/>
    <property type="match status" value="1"/>
</dbReference>
<keyword evidence="3" id="KW-0804">Transcription</keyword>
<feature type="domain" description="B12-binding" evidence="5">
    <location>
        <begin position="172"/>
        <end position="291"/>
    </location>
</feature>
<evidence type="ECO:0000256" key="3">
    <source>
        <dbReference type="ARBA" id="ARBA00023163"/>
    </source>
</evidence>
<dbReference type="OrthoDB" id="9800334at2"/>
<dbReference type="PANTHER" id="PTHR30204:SF67">
    <property type="entry name" value="HTH-TYPE TRANSCRIPTIONAL REGULATOR MLRA-RELATED"/>
    <property type="match status" value="1"/>
</dbReference>
<dbReference type="GO" id="GO:0031419">
    <property type="term" value="F:cobalamin binding"/>
    <property type="evidence" value="ECO:0007669"/>
    <property type="project" value="InterPro"/>
</dbReference>
<gene>
    <name evidence="6" type="ORF">EXU32_08500</name>
</gene>
<dbReference type="PROSITE" id="PS51332">
    <property type="entry name" value="B12_BINDING"/>
    <property type="match status" value="1"/>
</dbReference>
<keyword evidence="2" id="KW-0238">DNA-binding</keyword>
<dbReference type="KEGG" id="jli:EXU32_08500"/>
<evidence type="ECO:0000256" key="2">
    <source>
        <dbReference type="ARBA" id="ARBA00023125"/>
    </source>
</evidence>
<evidence type="ECO:0000259" key="4">
    <source>
        <dbReference type="PROSITE" id="PS50937"/>
    </source>
</evidence>
<dbReference type="AlphaFoldDB" id="A0A4P6MWM0"/>
<dbReference type="SUPFAM" id="SSF52242">
    <property type="entry name" value="Cobalamin (vitamin B12)-binding domain"/>
    <property type="match status" value="1"/>
</dbReference>
<dbReference type="InterPro" id="IPR006158">
    <property type="entry name" value="Cobalamin-bd"/>
</dbReference>
<dbReference type="EMBL" id="CP036164">
    <property type="protein sequence ID" value="QBF46287.1"/>
    <property type="molecule type" value="Genomic_DNA"/>
</dbReference>
<dbReference type="InterPro" id="IPR036724">
    <property type="entry name" value="Cobalamin-bd_sf"/>
</dbReference>
<dbReference type="CDD" id="cd01104">
    <property type="entry name" value="HTH_MlrA-CarA"/>
    <property type="match status" value="1"/>
</dbReference>
<organism evidence="6 7">
    <name type="scientific">Janibacter limosus</name>
    <dbReference type="NCBI Taxonomy" id="53458"/>
    <lineage>
        <taxon>Bacteria</taxon>
        <taxon>Bacillati</taxon>
        <taxon>Actinomycetota</taxon>
        <taxon>Actinomycetes</taxon>
        <taxon>Micrococcales</taxon>
        <taxon>Intrasporangiaceae</taxon>
        <taxon>Janibacter</taxon>
    </lineage>
</organism>
<evidence type="ECO:0000313" key="7">
    <source>
        <dbReference type="Proteomes" id="UP000290408"/>
    </source>
</evidence>
<dbReference type="PANTHER" id="PTHR30204">
    <property type="entry name" value="REDOX-CYCLING DRUG-SENSING TRANSCRIPTIONAL ACTIVATOR SOXR"/>
    <property type="match status" value="1"/>
</dbReference>
<dbReference type="SMART" id="SM00422">
    <property type="entry name" value="HTH_MERR"/>
    <property type="match status" value="1"/>
</dbReference>
<dbReference type="RefSeq" id="WP_130629510.1">
    <property type="nucleotide sequence ID" value="NZ_CP036164.1"/>
</dbReference>
<dbReference type="InterPro" id="IPR003759">
    <property type="entry name" value="Cbl-bd_cap"/>
</dbReference>
<evidence type="ECO:0000256" key="1">
    <source>
        <dbReference type="ARBA" id="ARBA00023015"/>
    </source>
</evidence>
<protein>
    <submittedName>
        <fullName evidence="6">MerR family transcriptional regulator</fullName>
    </submittedName>
</protein>
<dbReference type="Gene3D" id="1.10.1660.10">
    <property type="match status" value="1"/>
</dbReference>
<dbReference type="Pfam" id="PF02607">
    <property type="entry name" value="B12-binding_2"/>
    <property type="match status" value="1"/>
</dbReference>
<dbReference type="Proteomes" id="UP000290408">
    <property type="component" value="Chromosome"/>
</dbReference>
<dbReference type="InterPro" id="IPR009061">
    <property type="entry name" value="DNA-bd_dom_put_sf"/>
</dbReference>
<feature type="domain" description="HTH merR-type" evidence="4">
    <location>
        <begin position="1"/>
        <end position="70"/>
    </location>
</feature>
<dbReference type="InterPro" id="IPR000551">
    <property type="entry name" value="MerR-type_HTH_dom"/>
</dbReference>
<name>A0A4P6MWM0_9MICO</name>
<dbReference type="GO" id="GO:0003700">
    <property type="term" value="F:DNA-binding transcription factor activity"/>
    <property type="evidence" value="ECO:0007669"/>
    <property type="project" value="InterPro"/>
</dbReference>
<dbReference type="Pfam" id="PF02310">
    <property type="entry name" value="B12-binding"/>
    <property type="match status" value="1"/>
</dbReference>
<reference evidence="6 7" key="1">
    <citation type="submission" date="2019-02" db="EMBL/GenBank/DDBJ databases">
        <title>Genomic data mining of an Antarctic deep-sea actinobacterium, Janibacterlimosus P3-3-X1.</title>
        <authorList>
            <person name="Liao L."/>
            <person name="Chen B."/>
        </authorList>
    </citation>
    <scope>NUCLEOTIDE SEQUENCE [LARGE SCALE GENOMIC DNA]</scope>
    <source>
        <strain evidence="6 7">P3-3-X1</strain>
    </source>
</reference>
<dbReference type="InterPro" id="IPR047057">
    <property type="entry name" value="MerR_fam"/>
</dbReference>
<evidence type="ECO:0000259" key="5">
    <source>
        <dbReference type="PROSITE" id="PS51332"/>
    </source>
</evidence>
<keyword evidence="1" id="KW-0805">Transcription regulation</keyword>
<dbReference type="Gene3D" id="3.40.50.280">
    <property type="entry name" value="Cobalamin-binding domain"/>
    <property type="match status" value="1"/>
</dbReference>
<proteinExistence type="predicted"/>
<sequence length="291" mass="30910">MYTIKRAAELTGVPAATLRAWERRYDLVEPRRTDAGYRLYDDEAVARVTRMATLIADGWSASTAAAEVHRLLGPDSATLPPSPATDGPTATAELVAAAAAMDPAEVSRVLDEQLARTPFESVVDDWLMPTLEEVGQAWEDGRVSIAGEHLVAHAVLRRLSAAFDAAPGRPGGPRVLVGLPAGVHHELGIFAFAVVLRRHGVDVVYLGPDLPAPAWRDALETHGASCAVLGVPRRRDARPAREVVEALHDVDDTLTILVGGGHQDELDGTRTTRLGHLIGPAAAEVAALLPA</sequence>
<dbReference type="PROSITE" id="PS50937">
    <property type="entry name" value="HTH_MERR_2"/>
    <property type="match status" value="1"/>
</dbReference>
<keyword evidence="7" id="KW-1185">Reference proteome</keyword>
<accession>A0A4P6MWM0</accession>